<feature type="transmembrane region" description="Helical" evidence="6">
    <location>
        <begin position="84"/>
        <end position="105"/>
    </location>
</feature>
<evidence type="ECO:0000259" key="7">
    <source>
        <dbReference type="PROSITE" id="PS50157"/>
    </source>
</evidence>
<evidence type="ECO:0000313" key="8">
    <source>
        <dbReference type="Proteomes" id="UP000095285"/>
    </source>
</evidence>
<reference evidence="8" key="1">
    <citation type="submission" date="2012-04" db="EMBL/GenBank/DDBJ databases">
        <title>The Genome Sequence of Loa loa.</title>
        <authorList>
            <consortium name="The Broad Institute Genome Sequencing Platform"/>
            <consortium name="Broad Institute Genome Sequencing Center for Infectious Disease"/>
            <person name="Nutman T.B."/>
            <person name="Fink D.L."/>
            <person name="Russ C."/>
            <person name="Young S."/>
            <person name="Zeng Q."/>
            <person name="Gargeya S."/>
            <person name="Alvarado L."/>
            <person name="Berlin A."/>
            <person name="Chapman S.B."/>
            <person name="Chen Z."/>
            <person name="Freedman E."/>
            <person name="Gellesch M."/>
            <person name="Goldberg J."/>
            <person name="Griggs A."/>
            <person name="Gujja S."/>
            <person name="Heilman E.R."/>
            <person name="Heiman D."/>
            <person name="Howarth C."/>
            <person name="Mehta T."/>
            <person name="Neiman D."/>
            <person name="Pearson M."/>
            <person name="Roberts A."/>
            <person name="Saif S."/>
            <person name="Shea T."/>
            <person name="Shenoy N."/>
            <person name="Sisk P."/>
            <person name="Stolte C."/>
            <person name="Sykes S."/>
            <person name="White J."/>
            <person name="Yandava C."/>
            <person name="Haas B."/>
            <person name="Henn M.R."/>
            <person name="Nusbaum C."/>
            <person name="Birren B."/>
        </authorList>
    </citation>
    <scope>NUCLEOTIDE SEQUENCE [LARGE SCALE GENOMIC DNA]</scope>
</reference>
<dbReference type="GO" id="GO:0008270">
    <property type="term" value="F:zinc ion binding"/>
    <property type="evidence" value="ECO:0007669"/>
    <property type="project" value="UniProtKB-KW"/>
</dbReference>
<evidence type="ECO:0000256" key="1">
    <source>
        <dbReference type="ARBA" id="ARBA00022723"/>
    </source>
</evidence>
<dbReference type="WBParaSite" id="EN70_2007">
    <property type="protein sequence ID" value="EN70_2007"/>
    <property type="gene ID" value="EN70_2007"/>
</dbReference>
<keyword evidence="6" id="KW-1133">Transmembrane helix</keyword>
<keyword evidence="1" id="KW-0479">Metal-binding</keyword>
<accession>A0A1I7VFK9</accession>
<protein>
    <submittedName>
        <fullName evidence="9">C2H2-type domain-containing protein</fullName>
    </submittedName>
</protein>
<feature type="domain" description="C2H2-type" evidence="7">
    <location>
        <begin position="175"/>
        <end position="198"/>
    </location>
</feature>
<sequence length="236" mass="27812">MACKRWKAKPFKLPPMPSLPESPVRRSRSFEQVRLDYLDPSRLNRLLENSQFQKEYSLNEILNARVIHDFMGLLECSISAISKILYYALFFTVSMAYIIWFNLLLCIASVQNSPVKQKHECRYCNATTLTNKEYLKHLETHKEQGLYKCTWSTCGRKWRTLKLLRQHYEKHQPKLQCEICGSFFSYKNGLENHKKQRHGVRGRVERNPHLGHTLVDMRNHRIVGQASLGQQDDWGN</sequence>
<keyword evidence="2" id="KW-0677">Repeat</keyword>
<feature type="domain" description="C2H2-type" evidence="7">
    <location>
        <begin position="147"/>
        <end position="176"/>
    </location>
</feature>
<dbReference type="InterPro" id="IPR036236">
    <property type="entry name" value="Znf_C2H2_sf"/>
</dbReference>
<dbReference type="SMART" id="SM00355">
    <property type="entry name" value="ZnF_C2H2"/>
    <property type="match status" value="3"/>
</dbReference>
<dbReference type="AlphaFoldDB" id="A0A1I7VFK9"/>
<dbReference type="PANTHER" id="PTHR24379:SF121">
    <property type="entry name" value="C2H2-TYPE DOMAIN-CONTAINING PROTEIN"/>
    <property type="match status" value="1"/>
</dbReference>
<evidence type="ECO:0000256" key="5">
    <source>
        <dbReference type="PROSITE-ProRule" id="PRU00042"/>
    </source>
</evidence>
<dbReference type="PANTHER" id="PTHR24379">
    <property type="entry name" value="KRAB AND ZINC FINGER DOMAIN-CONTAINING"/>
    <property type="match status" value="1"/>
</dbReference>
<evidence type="ECO:0000256" key="2">
    <source>
        <dbReference type="ARBA" id="ARBA00022737"/>
    </source>
</evidence>
<name>A0A1I7VFK9_LOALO</name>
<reference evidence="9" key="2">
    <citation type="submission" date="2016-11" db="UniProtKB">
        <authorList>
            <consortium name="WormBaseParasite"/>
        </authorList>
    </citation>
    <scope>IDENTIFICATION</scope>
</reference>
<keyword evidence="6" id="KW-0472">Membrane</keyword>
<evidence type="ECO:0000313" key="9">
    <source>
        <dbReference type="WBParaSite" id="EN70_2007"/>
    </source>
</evidence>
<dbReference type="InterPro" id="IPR013087">
    <property type="entry name" value="Znf_C2H2_type"/>
</dbReference>
<dbReference type="SUPFAM" id="SSF57667">
    <property type="entry name" value="beta-beta-alpha zinc fingers"/>
    <property type="match status" value="1"/>
</dbReference>
<evidence type="ECO:0000256" key="6">
    <source>
        <dbReference type="SAM" id="Phobius"/>
    </source>
</evidence>
<dbReference type="Gene3D" id="3.30.160.60">
    <property type="entry name" value="Classic Zinc Finger"/>
    <property type="match status" value="1"/>
</dbReference>
<keyword evidence="3 5" id="KW-0863">Zinc-finger</keyword>
<keyword evidence="8" id="KW-1185">Reference proteome</keyword>
<dbReference type="Proteomes" id="UP000095285">
    <property type="component" value="Unassembled WGS sequence"/>
</dbReference>
<evidence type="ECO:0000256" key="4">
    <source>
        <dbReference type="ARBA" id="ARBA00022833"/>
    </source>
</evidence>
<keyword evidence="4" id="KW-0862">Zinc</keyword>
<dbReference type="PROSITE" id="PS00028">
    <property type="entry name" value="ZINC_FINGER_C2H2_1"/>
    <property type="match status" value="2"/>
</dbReference>
<evidence type="ECO:0000256" key="3">
    <source>
        <dbReference type="ARBA" id="ARBA00022771"/>
    </source>
</evidence>
<dbReference type="PROSITE" id="PS50157">
    <property type="entry name" value="ZINC_FINGER_C2H2_2"/>
    <property type="match status" value="2"/>
</dbReference>
<organism evidence="8 9">
    <name type="scientific">Loa loa</name>
    <name type="common">Eye worm</name>
    <name type="synonym">Filaria loa</name>
    <dbReference type="NCBI Taxonomy" id="7209"/>
    <lineage>
        <taxon>Eukaryota</taxon>
        <taxon>Metazoa</taxon>
        <taxon>Ecdysozoa</taxon>
        <taxon>Nematoda</taxon>
        <taxon>Chromadorea</taxon>
        <taxon>Rhabditida</taxon>
        <taxon>Spirurina</taxon>
        <taxon>Spiruromorpha</taxon>
        <taxon>Filarioidea</taxon>
        <taxon>Onchocercidae</taxon>
        <taxon>Loa</taxon>
    </lineage>
</organism>
<proteinExistence type="predicted"/>
<keyword evidence="6" id="KW-0812">Transmembrane</keyword>